<dbReference type="RefSeq" id="XP_022465052.1">
    <property type="nucleotide sequence ID" value="XM_022608570.1"/>
</dbReference>
<organism evidence="2 3">
    <name type="scientific">Huiozyma naganishii (strain ATCC MYA-139 / BCRC 22969 / CBS 8797 / KCTC 17520 / NBRC 10181 / NCYC 3082 / Yp74L-3)</name>
    <name type="common">Yeast</name>
    <name type="synonym">Kazachstania naganishii</name>
    <dbReference type="NCBI Taxonomy" id="1071383"/>
    <lineage>
        <taxon>Eukaryota</taxon>
        <taxon>Fungi</taxon>
        <taxon>Dikarya</taxon>
        <taxon>Ascomycota</taxon>
        <taxon>Saccharomycotina</taxon>
        <taxon>Saccharomycetes</taxon>
        <taxon>Saccharomycetales</taxon>
        <taxon>Saccharomycetaceae</taxon>
        <taxon>Huiozyma</taxon>
    </lineage>
</organism>
<evidence type="ECO:0000256" key="1">
    <source>
        <dbReference type="SAM" id="MobiDB-lite"/>
    </source>
</evidence>
<proteinExistence type="predicted"/>
<feature type="region of interest" description="Disordered" evidence="1">
    <location>
        <begin position="13"/>
        <end position="214"/>
    </location>
</feature>
<accession>J7S8A5</accession>
<dbReference type="Proteomes" id="UP000006310">
    <property type="component" value="Chromosome 6"/>
</dbReference>
<dbReference type="GeneID" id="34526521"/>
<feature type="compositionally biased region" description="Low complexity" evidence="1">
    <location>
        <begin position="176"/>
        <end position="196"/>
    </location>
</feature>
<dbReference type="HOGENOM" id="CLU_050570_0_0_1"/>
<dbReference type="KEGG" id="kng:KNAG_0F01380"/>
<keyword evidence="3" id="KW-1185">Reference proteome</keyword>
<evidence type="ECO:0000313" key="2">
    <source>
        <dbReference type="EMBL" id="CCK70806.1"/>
    </source>
</evidence>
<gene>
    <name evidence="2" type="primary">KNAG0F01380</name>
    <name evidence="2" type="ordered locus">KNAG_0F01380</name>
</gene>
<sequence>MDEEVVQKRLSRIENDIGEMNKLIDANLAETATTTTAEPAEPAEPVEPETATETEKTATEASETTTTTNSDESTATTNTSETKATDTTTTETEPTAQPATEPTVVGPAVGSADSDEWEEASDEDAHDAAVPEPAPAPPVEKIVLPKHGAGTEAVSSGPAAVESPATRRKPTNPFRVVSVTNSSRSSSGANSRVTSAQSGTPAWRHASGGDSVPPDASITKLQARHEYLIDKCGKLSKEIAYLRGMEDQGMLELGDAKRLDGALQKLQDYLDAKTKERYDVGVLLSRKLRRQINLGENGEFWISKK</sequence>
<dbReference type="AlphaFoldDB" id="J7S8A5"/>
<reference evidence="3" key="2">
    <citation type="submission" date="2012-08" db="EMBL/GenBank/DDBJ databases">
        <title>Genome sequence of Kazachstania naganishii.</title>
        <authorList>
            <person name="Gordon J.L."/>
            <person name="Armisen D."/>
            <person name="Proux-Wera E."/>
            <person name="OhEigeartaigh S.S."/>
            <person name="Byrne K.P."/>
            <person name="Wolfe K.H."/>
        </authorList>
    </citation>
    <scope>NUCLEOTIDE SEQUENCE [LARGE SCALE GENOMIC DNA]</scope>
    <source>
        <strain evidence="3">ATCC MYA-139 / BCRC 22969 / CBS 8797 / CCRC 22969 / KCTC 17520 / NBRC 10181 / NCYC 3082</strain>
    </source>
</reference>
<protein>
    <submittedName>
        <fullName evidence="2">Uncharacterized protein</fullName>
    </submittedName>
</protein>
<feature type="compositionally biased region" description="Low complexity" evidence="1">
    <location>
        <begin position="29"/>
        <end position="40"/>
    </location>
</feature>
<evidence type="ECO:0000313" key="3">
    <source>
        <dbReference type="Proteomes" id="UP000006310"/>
    </source>
</evidence>
<dbReference type="OrthoDB" id="3993315at2759"/>
<dbReference type="OMA" id="NDIGEMN"/>
<reference evidence="2 3" key="1">
    <citation type="journal article" date="2011" name="Proc. Natl. Acad. Sci. U.S.A.">
        <title>Evolutionary erosion of yeast sex chromosomes by mating-type switching accidents.</title>
        <authorList>
            <person name="Gordon J.L."/>
            <person name="Armisen D."/>
            <person name="Proux-Wera E."/>
            <person name="Oheigeartaigh S.S."/>
            <person name="Byrne K.P."/>
            <person name="Wolfe K.H."/>
        </authorList>
    </citation>
    <scope>NUCLEOTIDE SEQUENCE [LARGE SCALE GENOMIC DNA]</scope>
    <source>
        <strain evidence="3">ATCC MYA-139 / BCRC 22969 / CBS 8797 / CCRC 22969 / KCTC 17520 / NBRC 10181 / NCYC 3082</strain>
    </source>
</reference>
<feature type="compositionally biased region" description="Acidic residues" evidence="1">
    <location>
        <begin position="113"/>
        <end position="125"/>
    </location>
</feature>
<dbReference type="eggNOG" id="ENOG502S1ET">
    <property type="taxonomic scope" value="Eukaryota"/>
</dbReference>
<dbReference type="STRING" id="1071383.J7S8A5"/>
<feature type="compositionally biased region" description="Low complexity" evidence="1">
    <location>
        <begin position="59"/>
        <end position="104"/>
    </location>
</feature>
<dbReference type="EMBL" id="HE978319">
    <property type="protein sequence ID" value="CCK70806.1"/>
    <property type="molecule type" value="Genomic_DNA"/>
</dbReference>
<name>J7S8A5_HUIN7</name>